<reference evidence="1" key="1">
    <citation type="submission" date="2014-09" db="EMBL/GenBank/DDBJ databases">
        <authorList>
            <person name="Magalhaes I.L.F."/>
            <person name="Oliveira U."/>
            <person name="Santos F.R."/>
            <person name="Vidigal T.H.D.A."/>
            <person name="Brescovit A.D."/>
            <person name="Santos A.J."/>
        </authorList>
    </citation>
    <scope>NUCLEOTIDE SEQUENCE</scope>
    <source>
        <tissue evidence="1">Shoot tissue taken approximately 20 cm above the soil surface</tissue>
    </source>
</reference>
<name>A0A0A9E7B2_ARUDO</name>
<sequence>MCIDKEICNPLERIKRRIQLFCCTHLIPVLQH</sequence>
<evidence type="ECO:0000313" key="1">
    <source>
        <dbReference type="EMBL" id="JAD91877.1"/>
    </source>
</evidence>
<organism evidence="1">
    <name type="scientific">Arundo donax</name>
    <name type="common">Giant reed</name>
    <name type="synonym">Donax arundinaceus</name>
    <dbReference type="NCBI Taxonomy" id="35708"/>
    <lineage>
        <taxon>Eukaryota</taxon>
        <taxon>Viridiplantae</taxon>
        <taxon>Streptophyta</taxon>
        <taxon>Embryophyta</taxon>
        <taxon>Tracheophyta</taxon>
        <taxon>Spermatophyta</taxon>
        <taxon>Magnoliopsida</taxon>
        <taxon>Liliopsida</taxon>
        <taxon>Poales</taxon>
        <taxon>Poaceae</taxon>
        <taxon>PACMAD clade</taxon>
        <taxon>Arundinoideae</taxon>
        <taxon>Arundineae</taxon>
        <taxon>Arundo</taxon>
    </lineage>
</organism>
<dbReference type="EMBL" id="GBRH01206018">
    <property type="protein sequence ID" value="JAD91877.1"/>
    <property type="molecule type" value="Transcribed_RNA"/>
</dbReference>
<dbReference type="AlphaFoldDB" id="A0A0A9E7B2"/>
<protein>
    <submittedName>
        <fullName evidence="1">Uncharacterized protein</fullName>
    </submittedName>
</protein>
<reference evidence="1" key="2">
    <citation type="journal article" date="2015" name="Data Brief">
        <title>Shoot transcriptome of the giant reed, Arundo donax.</title>
        <authorList>
            <person name="Barrero R.A."/>
            <person name="Guerrero F.D."/>
            <person name="Moolhuijzen P."/>
            <person name="Goolsby J.A."/>
            <person name="Tidwell J."/>
            <person name="Bellgard S.E."/>
            <person name="Bellgard M.I."/>
        </authorList>
    </citation>
    <scope>NUCLEOTIDE SEQUENCE</scope>
    <source>
        <tissue evidence="1">Shoot tissue taken approximately 20 cm above the soil surface</tissue>
    </source>
</reference>
<proteinExistence type="predicted"/>
<accession>A0A0A9E7B2</accession>